<dbReference type="RefSeq" id="WP_206104349.1">
    <property type="nucleotide sequence ID" value="NZ_CP070969.1"/>
</dbReference>
<proteinExistence type="predicted"/>
<sequence>MRSRNENGRYRHKRGEALAGNFEKKYGSDVGVRSEVKLETLKRKNDSSSITPLLKEQQHKE</sequence>
<feature type="region of interest" description="Disordered" evidence="1">
    <location>
        <begin position="41"/>
        <end position="61"/>
    </location>
</feature>
<reference evidence="2 3" key="1">
    <citation type="submission" date="2021-02" db="EMBL/GenBank/DDBJ databases">
        <title>Paenibacillus tianjinensis sp. nov.</title>
        <authorList>
            <person name="Liu H."/>
        </authorList>
    </citation>
    <scope>NUCLEOTIDE SEQUENCE [LARGE SCALE GENOMIC DNA]</scope>
    <source>
        <strain evidence="2 3">TB2019</strain>
    </source>
</reference>
<dbReference type="EMBL" id="CP070969">
    <property type="protein sequence ID" value="QSF46899.1"/>
    <property type="molecule type" value="Genomic_DNA"/>
</dbReference>
<protein>
    <submittedName>
        <fullName evidence="2">Uncharacterized protein</fullName>
    </submittedName>
</protein>
<evidence type="ECO:0000313" key="3">
    <source>
        <dbReference type="Proteomes" id="UP000663452"/>
    </source>
</evidence>
<organism evidence="2 3">
    <name type="scientific">Paenibacillus tianjinensis</name>
    <dbReference type="NCBI Taxonomy" id="2810347"/>
    <lineage>
        <taxon>Bacteria</taxon>
        <taxon>Bacillati</taxon>
        <taxon>Bacillota</taxon>
        <taxon>Bacilli</taxon>
        <taxon>Bacillales</taxon>
        <taxon>Paenibacillaceae</taxon>
        <taxon>Paenibacillus</taxon>
    </lineage>
</organism>
<accession>A0ABX7LFL6</accession>
<evidence type="ECO:0000313" key="2">
    <source>
        <dbReference type="EMBL" id="QSF46899.1"/>
    </source>
</evidence>
<dbReference type="Proteomes" id="UP000663452">
    <property type="component" value="Chromosome"/>
</dbReference>
<evidence type="ECO:0000256" key="1">
    <source>
        <dbReference type="SAM" id="MobiDB-lite"/>
    </source>
</evidence>
<name>A0ABX7LFL6_9BACL</name>
<keyword evidence="3" id="KW-1185">Reference proteome</keyword>
<gene>
    <name evidence="2" type="ORF">JRJ22_10225</name>
</gene>